<dbReference type="Pfam" id="PF06200">
    <property type="entry name" value="tify"/>
    <property type="match status" value="1"/>
</dbReference>
<feature type="region of interest" description="Disordered" evidence="3">
    <location>
        <begin position="158"/>
        <end position="271"/>
    </location>
</feature>
<feature type="compositionally biased region" description="Basic and acidic residues" evidence="3">
    <location>
        <begin position="254"/>
        <end position="271"/>
    </location>
</feature>
<dbReference type="PROSITE" id="PS51320">
    <property type="entry name" value="TIFY"/>
    <property type="match status" value="1"/>
</dbReference>
<feature type="domain" description="Tify" evidence="4">
    <location>
        <begin position="124"/>
        <end position="159"/>
    </location>
</feature>
<dbReference type="Proteomes" id="UP001630127">
    <property type="component" value="Unassembled WGS sequence"/>
</dbReference>
<comment type="similarity">
    <text evidence="1 2">Belongs to the TIFY/JAZ family.</text>
</comment>
<organism evidence="5 6">
    <name type="scientific">Cinchona calisaya</name>
    <dbReference type="NCBI Taxonomy" id="153742"/>
    <lineage>
        <taxon>Eukaryota</taxon>
        <taxon>Viridiplantae</taxon>
        <taxon>Streptophyta</taxon>
        <taxon>Embryophyta</taxon>
        <taxon>Tracheophyta</taxon>
        <taxon>Spermatophyta</taxon>
        <taxon>Magnoliopsida</taxon>
        <taxon>eudicotyledons</taxon>
        <taxon>Gunneridae</taxon>
        <taxon>Pentapetalae</taxon>
        <taxon>asterids</taxon>
        <taxon>lamiids</taxon>
        <taxon>Gentianales</taxon>
        <taxon>Rubiaceae</taxon>
        <taxon>Cinchonoideae</taxon>
        <taxon>Cinchoneae</taxon>
        <taxon>Cinchona</taxon>
    </lineage>
</organism>
<dbReference type="InterPro" id="IPR018467">
    <property type="entry name" value="CCT_CS"/>
</dbReference>
<feature type="compositionally biased region" description="Basic residues" evidence="3">
    <location>
        <begin position="224"/>
        <end position="235"/>
    </location>
</feature>
<dbReference type="GO" id="GO:0009611">
    <property type="term" value="P:response to wounding"/>
    <property type="evidence" value="ECO:0007669"/>
    <property type="project" value="UniProtKB-UniRule"/>
</dbReference>
<evidence type="ECO:0000313" key="5">
    <source>
        <dbReference type="EMBL" id="KAL3511595.1"/>
    </source>
</evidence>
<feature type="compositionally biased region" description="Polar residues" evidence="3">
    <location>
        <begin position="162"/>
        <end position="180"/>
    </location>
</feature>
<evidence type="ECO:0000259" key="4">
    <source>
        <dbReference type="PROSITE" id="PS51320"/>
    </source>
</evidence>
<dbReference type="AlphaFoldDB" id="A0ABD2YWA2"/>
<evidence type="ECO:0000256" key="1">
    <source>
        <dbReference type="ARBA" id="ARBA00008614"/>
    </source>
</evidence>
<evidence type="ECO:0000313" key="6">
    <source>
        <dbReference type="Proteomes" id="UP001630127"/>
    </source>
</evidence>
<gene>
    <name evidence="5" type="ORF">ACH5RR_024312</name>
</gene>
<comment type="domain">
    <text evidence="2">The jas domain is required for interaction with COI1.</text>
</comment>
<comment type="caution">
    <text evidence="5">The sequence shown here is derived from an EMBL/GenBank/DDBJ whole genome shotgun (WGS) entry which is preliminary data.</text>
</comment>
<keyword evidence="2" id="KW-1184">Jasmonic acid signaling pathway</keyword>
<protein>
    <recommendedName>
        <fullName evidence="2">Protein TIFY</fullName>
    </recommendedName>
    <alternativeName>
        <fullName evidence="2">Jasmonate ZIM domain-containing protein</fullName>
    </alternativeName>
</protein>
<reference evidence="5 6" key="1">
    <citation type="submission" date="2024-11" db="EMBL/GenBank/DDBJ databases">
        <title>A near-complete genome assembly of Cinchona calisaya.</title>
        <authorList>
            <person name="Lian D.C."/>
            <person name="Zhao X.W."/>
            <person name="Wei L."/>
        </authorList>
    </citation>
    <scope>NUCLEOTIDE SEQUENCE [LARGE SCALE GENOMIC DNA]</scope>
    <source>
        <tissue evidence="5">Nenye</tissue>
    </source>
</reference>
<evidence type="ECO:0000256" key="2">
    <source>
        <dbReference type="RuleBase" id="RU369065"/>
    </source>
</evidence>
<sequence>MSGSLNLFGGGGSGSSKRLGKALEKSNFAHTCNLLSQYVKERGSVRDLNLAGISGKSEAIAKPEACKATTTTLNLLKNIEISGQPSPQQGNSVDPLPLFAPLVTRNTPDDTTRKASPSEEEAAGEPKRAQMTIFYAGEVMVFDDFPAEKAKEIMLLAGSGSSGNDVASGSWKTRNNNPEKSCSGDAVASSSKAPANPVPTAAQESNEQPKPEANTSDLPIARRSSLHRFLAKRKDRAGARAPYQLHNNNNNNNDRPESSSKNDQEQLELKL</sequence>
<accession>A0ABD2YWA2</accession>
<name>A0ABD2YWA2_9GENT</name>
<keyword evidence="2" id="KW-0539">Nucleus</keyword>
<feature type="region of interest" description="Disordered" evidence="3">
    <location>
        <begin position="82"/>
        <end position="127"/>
    </location>
</feature>
<evidence type="ECO:0000256" key="3">
    <source>
        <dbReference type="SAM" id="MobiDB-lite"/>
    </source>
</evidence>
<dbReference type="EMBL" id="JBJUIK010000011">
    <property type="protein sequence ID" value="KAL3511595.1"/>
    <property type="molecule type" value="Genomic_DNA"/>
</dbReference>
<dbReference type="SMART" id="SM00979">
    <property type="entry name" value="TIFY"/>
    <property type="match status" value="1"/>
</dbReference>
<dbReference type="InterPro" id="IPR010399">
    <property type="entry name" value="Tify_dom"/>
</dbReference>
<dbReference type="PANTHER" id="PTHR33077:SF140">
    <property type="entry name" value="PROTEIN TIFY 10B"/>
    <property type="match status" value="1"/>
</dbReference>
<comment type="function">
    <text evidence="2">Repressor of jasmonate responses.</text>
</comment>
<dbReference type="InterPro" id="IPR040390">
    <property type="entry name" value="TIFY/JAZ"/>
</dbReference>
<dbReference type="PANTHER" id="PTHR33077">
    <property type="entry name" value="PROTEIN TIFY 4A-RELATED-RELATED"/>
    <property type="match status" value="1"/>
</dbReference>
<feature type="compositionally biased region" description="Polar residues" evidence="3">
    <location>
        <begin position="82"/>
        <end position="92"/>
    </location>
</feature>
<dbReference type="GO" id="GO:0005634">
    <property type="term" value="C:nucleus"/>
    <property type="evidence" value="ECO:0007669"/>
    <property type="project" value="UniProtKB-SubCell"/>
</dbReference>
<dbReference type="GO" id="GO:2000022">
    <property type="term" value="P:regulation of jasmonic acid mediated signaling pathway"/>
    <property type="evidence" value="ECO:0007669"/>
    <property type="project" value="UniProtKB-UniRule"/>
</dbReference>
<comment type="subcellular location">
    <subcellularLocation>
        <location evidence="2">Nucleus</location>
    </subcellularLocation>
</comment>
<dbReference type="GO" id="GO:0031347">
    <property type="term" value="P:regulation of defense response"/>
    <property type="evidence" value="ECO:0007669"/>
    <property type="project" value="UniProtKB-UniRule"/>
</dbReference>
<keyword evidence="6" id="KW-1185">Reference proteome</keyword>
<dbReference type="Pfam" id="PF09425">
    <property type="entry name" value="Jas_motif"/>
    <property type="match status" value="1"/>
</dbReference>
<feature type="compositionally biased region" description="Polar residues" evidence="3">
    <location>
        <begin position="202"/>
        <end position="217"/>
    </location>
</feature>
<feature type="compositionally biased region" description="Basic and acidic residues" evidence="3">
    <location>
        <begin position="107"/>
        <end position="117"/>
    </location>
</feature>
<proteinExistence type="inferred from homology"/>